<dbReference type="GeneID" id="45693411"/>
<dbReference type="Proteomes" id="UP000594892">
    <property type="component" value="Plasmid unnamed2"/>
</dbReference>
<organism evidence="1 2">
    <name type="scientific">Burkholderia glumae</name>
    <name type="common">Pseudomonas glumae</name>
    <dbReference type="NCBI Taxonomy" id="337"/>
    <lineage>
        <taxon>Bacteria</taxon>
        <taxon>Pseudomonadati</taxon>
        <taxon>Pseudomonadota</taxon>
        <taxon>Betaproteobacteria</taxon>
        <taxon>Burkholderiales</taxon>
        <taxon>Burkholderiaceae</taxon>
        <taxon>Burkholderia</taxon>
    </lineage>
</organism>
<keyword evidence="1" id="KW-0614">Plasmid</keyword>
<dbReference type="AlphaFoldDB" id="A0AAP9Y5C1"/>
<proteinExistence type="predicted"/>
<dbReference type="RefSeq" id="WP_045678704.1">
    <property type="nucleotide sequence ID" value="NZ_CP021160.1"/>
</dbReference>
<name>A0AAP9Y5C1_BURGL</name>
<sequence>MREFQHGPFLYSANNQRSIAGRPCLDWEVHYDDRGQALCSMTLPADSTQSAVIEALADSVASFRRNAMRDGAVDVLQLVRQSDDVVLSGVPVRALPAGMSNCLMDDRFPTWAQVAGTTLRVPMDIAEFTEHVSQARAPKNAWIAGLLPDEVLTLDADEWRAPTSWEIRHVVGEGSFTGVTGAQAAALVGVVPQNFRKYTAREGASARQSISFAMWHALLHRLGVKALETEGA</sequence>
<dbReference type="EMBL" id="CP065603">
    <property type="protein sequence ID" value="QPQ94896.1"/>
    <property type="molecule type" value="Genomic_DNA"/>
</dbReference>
<geneLocation type="plasmid" evidence="1 2">
    <name>unnamed2</name>
</geneLocation>
<reference evidence="1 2" key="1">
    <citation type="submission" date="2020-12" db="EMBL/GenBank/DDBJ databases">
        <title>FDA dAtabase for Regulatory Grade micrObial Sequences (FDA-ARGOS): Supporting development and validation of Infectious Disease Dx tests.</title>
        <authorList>
            <person name="Minogue T."/>
            <person name="Wolcott M."/>
            <person name="Wasieloski L."/>
            <person name="Aguilar W."/>
            <person name="Moore D."/>
            <person name="Jaissle J."/>
            <person name="Tallon L."/>
            <person name="Sadzewicz L."/>
            <person name="Zhao X."/>
            <person name="Boylan J."/>
            <person name="Ott S."/>
            <person name="Bowen H."/>
            <person name="Vavikolanu K."/>
            <person name="Mehta A."/>
            <person name="Aluvathingal J."/>
            <person name="Nadendla S."/>
            <person name="Yan Y."/>
            <person name="Sichtig H."/>
        </authorList>
    </citation>
    <scope>NUCLEOTIDE SEQUENCE [LARGE SCALE GENOMIC DNA]</scope>
    <source>
        <strain evidence="1 2">FDAARGOS_949</strain>
        <plasmid evidence="1 2">unnamed2</plasmid>
    </source>
</reference>
<gene>
    <name evidence="1" type="ORF">I6H06_29590</name>
</gene>
<protein>
    <submittedName>
        <fullName evidence="1">Uncharacterized protein</fullName>
    </submittedName>
</protein>
<accession>A0AAP9Y5C1</accession>
<evidence type="ECO:0000313" key="1">
    <source>
        <dbReference type="EMBL" id="QPQ94896.1"/>
    </source>
</evidence>
<evidence type="ECO:0000313" key="2">
    <source>
        <dbReference type="Proteomes" id="UP000594892"/>
    </source>
</evidence>